<dbReference type="SUPFAM" id="SSF47384">
    <property type="entry name" value="Homodimeric domain of signal transducing histidine kinase"/>
    <property type="match status" value="1"/>
</dbReference>
<dbReference type="KEGG" id="drt:Dret_1849"/>
<keyword evidence="3" id="KW-0597">Phosphoprotein</keyword>
<evidence type="ECO:0000256" key="1">
    <source>
        <dbReference type="ARBA" id="ARBA00000085"/>
    </source>
</evidence>
<accession>C8X3Y6</accession>
<dbReference type="GO" id="GO:0000155">
    <property type="term" value="F:phosphorelay sensor kinase activity"/>
    <property type="evidence" value="ECO:0007669"/>
    <property type="project" value="InterPro"/>
</dbReference>
<evidence type="ECO:0000256" key="3">
    <source>
        <dbReference type="ARBA" id="ARBA00022553"/>
    </source>
</evidence>
<dbReference type="InterPro" id="IPR036097">
    <property type="entry name" value="HisK_dim/P_sf"/>
</dbReference>
<keyword evidence="7" id="KW-1185">Reference proteome</keyword>
<dbReference type="STRING" id="485915.Dret_1849"/>
<sequence>MRQPRSFVVQVLIFVLAQVAWLVLLGLWIYWYTSNYMVISEVGPRLHSQLMSEGLNHLLLIGGLILLIAISTGMSLLFHRLSVQFKLTRLYDNFIANVTHELKSPLASIQLSIETMRMHELPREKQEEFFNMMLKDTDRLNNLISAILQVPALEQKKIAHDFQVHRMEELVPELVHESREQFSLPEKAIQISGDGGCDCVLDRNAFRIVLDNLVDNSIKYSREGVDTAIHIRMACERGKFILRFADNGVGIPLQHQEQVFEKFFRSHDTAMPSVKGTGLGLYWVKEIIRIHQGAIRVSSRGTNKGSTFRIELPQYAKGTERAAQRLLRLSRKQKQKDTAHGEGA</sequence>
<feature type="transmembrane region" description="Helical" evidence="4">
    <location>
        <begin position="58"/>
        <end position="79"/>
    </location>
</feature>
<evidence type="ECO:0000256" key="2">
    <source>
        <dbReference type="ARBA" id="ARBA00012438"/>
    </source>
</evidence>
<dbReference type="SUPFAM" id="SSF55874">
    <property type="entry name" value="ATPase domain of HSP90 chaperone/DNA topoisomerase II/histidine kinase"/>
    <property type="match status" value="1"/>
</dbReference>
<name>C8X3Y6_DESRD</name>
<dbReference type="EMBL" id="CP001734">
    <property type="protein sequence ID" value="ACV69133.1"/>
    <property type="molecule type" value="Genomic_DNA"/>
</dbReference>
<dbReference type="Gene3D" id="1.10.287.130">
    <property type="match status" value="1"/>
</dbReference>
<keyword evidence="4" id="KW-0812">Transmembrane</keyword>
<dbReference type="EC" id="2.7.13.3" evidence="2"/>
<dbReference type="AlphaFoldDB" id="C8X3Y6"/>
<comment type="catalytic activity">
    <reaction evidence="1">
        <text>ATP + protein L-histidine = ADP + protein N-phospho-L-histidine.</text>
        <dbReference type="EC" id="2.7.13.3"/>
    </reaction>
</comment>
<organism evidence="6 7">
    <name type="scientific">Desulfohalobium retbaense (strain ATCC 49708 / DSM 5692 / JCM 16813 / HR100)</name>
    <dbReference type="NCBI Taxonomy" id="485915"/>
    <lineage>
        <taxon>Bacteria</taxon>
        <taxon>Pseudomonadati</taxon>
        <taxon>Thermodesulfobacteriota</taxon>
        <taxon>Desulfovibrionia</taxon>
        <taxon>Desulfovibrionales</taxon>
        <taxon>Desulfohalobiaceae</taxon>
        <taxon>Desulfohalobium</taxon>
    </lineage>
</organism>
<dbReference type="SMART" id="SM00387">
    <property type="entry name" value="HATPase_c"/>
    <property type="match status" value="1"/>
</dbReference>
<dbReference type="Pfam" id="PF00512">
    <property type="entry name" value="HisKA"/>
    <property type="match status" value="1"/>
</dbReference>
<dbReference type="CDD" id="cd00082">
    <property type="entry name" value="HisKA"/>
    <property type="match status" value="1"/>
</dbReference>
<dbReference type="InterPro" id="IPR003594">
    <property type="entry name" value="HATPase_dom"/>
</dbReference>
<evidence type="ECO:0000259" key="5">
    <source>
        <dbReference type="PROSITE" id="PS50109"/>
    </source>
</evidence>
<dbReference type="CDD" id="cd00075">
    <property type="entry name" value="HATPase"/>
    <property type="match status" value="1"/>
</dbReference>
<dbReference type="InterPro" id="IPR004358">
    <property type="entry name" value="Sig_transdc_His_kin-like_C"/>
</dbReference>
<dbReference type="Gene3D" id="3.30.565.10">
    <property type="entry name" value="Histidine kinase-like ATPase, C-terminal domain"/>
    <property type="match status" value="1"/>
</dbReference>
<gene>
    <name evidence="6" type="ordered locus">Dret_1849</name>
</gene>
<dbReference type="PROSITE" id="PS50109">
    <property type="entry name" value="HIS_KIN"/>
    <property type="match status" value="1"/>
</dbReference>
<dbReference type="OrthoDB" id="9815202at2"/>
<feature type="domain" description="Histidine kinase" evidence="5">
    <location>
        <begin position="97"/>
        <end position="316"/>
    </location>
</feature>
<evidence type="ECO:0000256" key="4">
    <source>
        <dbReference type="SAM" id="Phobius"/>
    </source>
</evidence>
<dbReference type="Pfam" id="PF02518">
    <property type="entry name" value="HATPase_c"/>
    <property type="match status" value="1"/>
</dbReference>
<reference evidence="6 7" key="2">
    <citation type="journal article" date="2010" name="Stand. Genomic Sci.">
        <title>Complete genome sequence of Desulfohalobium retbaense type strain (HR(100)).</title>
        <authorList>
            <person name="Spring S."/>
            <person name="Nolan M."/>
            <person name="Lapidus A."/>
            <person name="Glavina Del Rio T."/>
            <person name="Copeland A."/>
            <person name="Tice H."/>
            <person name="Cheng J.F."/>
            <person name="Lucas S."/>
            <person name="Land M."/>
            <person name="Chen F."/>
            <person name="Bruce D."/>
            <person name="Goodwin L."/>
            <person name="Pitluck S."/>
            <person name="Ivanova N."/>
            <person name="Mavromatis K."/>
            <person name="Mikhailova N."/>
            <person name="Pati A."/>
            <person name="Chen A."/>
            <person name="Palaniappan K."/>
            <person name="Hauser L."/>
            <person name="Chang Y.J."/>
            <person name="Jeffries C.D."/>
            <person name="Munk C."/>
            <person name="Kiss H."/>
            <person name="Chain P."/>
            <person name="Han C."/>
            <person name="Brettin T."/>
            <person name="Detter J.C."/>
            <person name="Schuler E."/>
            <person name="Goker M."/>
            <person name="Rohde M."/>
            <person name="Bristow J."/>
            <person name="Eisen J.A."/>
            <person name="Markowitz V."/>
            <person name="Hugenholtz P."/>
            <person name="Kyrpides N.C."/>
            <person name="Klenk H.P."/>
        </authorList>
    </citation>
    <scope>NUCLEOTIDE SEQUENCE [LARGE SCALE GENOMIC DNA]</scope>
    <source>
        <strain evidence="6 7">DSM 5692</strain>
    </source>
</reference>
<dbReference type="InterPro" id="IPR036890">
    <property type="entry name" value="HATPase_C_sf"/>
</dbReference>
<protein>
    <recommendedName>
        <fullName evidence="2">histidine kinase</fullName>
        <ecNumber evidence="2">2.7.13.3</ecNumber>
    </recommendedName>
</protein>
<evidence type="ECO:0000313" key="6">
    <source>
        <dbReference type="EMBL" id="ACV69133.1"/>
    </source>
</evidence>
<dbReference type="InterPro" id="IPR005467">
    <property type="entry name" value="His_kinase_dom"/>
</dbReference>
<dbReference type="eggNOG" id="COG2205">
    <property type="taxonomic scope" value="Bacteria"/>
</dbReference>
<keyword evidence="4" id="KW-1133">Transmembrane helix</keyword>
<keyword evidence="4" id="KW-0472">Membrane</keyword>
<dbReference type="HOGENOM" id="CLU_000445_89_3_7"/>
<dbReference type="PRINTS" id="PR00344">
    <property type="entry name" value="BCTRLSENSOR"/>
</dbReference>
<keyword evidence="6" id="KW-0418">Kinase</keyword>
<reference evidence="7" key="1">
    <citation type="submission" date="2009-09" db="EMBL/GenBank/DDBJ databases">
        <title>The complete chromosome of Desulfohalobium retbaense DSM 5692.</title>
        <authorList>
            <consortium name="US DOE Joint Genome Institute (JGI-PGF)"/>
            <person name="Lucas S."/>
            <person name="Copeland A."/>
            <person name="Lapidus A."/>
            <person name="Glavina del Rio T."/>
            <person name="Dalin E."/>
            <person name="Tice H."/>
            <person name="Bruce D."/>
            <person name="Goodwin L."/>
            <person name="Pitluck S."/>
            <person name="Kyrpides N."/>
            <person name="Mavromatis K."/>
            <person name="Ivanova N."/>
            <person name="Mikhailova N."/>
            <person name="Munk A.C."/>
            <person name="Brettin T."/>
            <person name="Detter J.C."/>
            <person name="Han C."/>
            <person name="Tapia R."/>
            <person name="Larimer F."/>
            <person name="Land M."/>
            <person name="Hauser L."/>
            <person name="Markowitz V."/>
            <person name="Cheng J.-F."/>
            <person name="Hugenholtz P."/>
            <person name="Woyke T."/>
            <person name="Wu D."/>
            <person name="Spring S."/>
            <person name="Klenk H.-P."/>
            <person name="Eisen J.A."/>
        </authorList>
    </citation>
    <scope>NUCLEOTIDE SEQUENCE [LARGE SCALE GENOMIC DNA]</scope>
    <source>
        <strain evidence="7">DSM 5692</strain>
    </source>
</reference>
<dbReference type="RefSeq" id="WP_015752276.1">
    <property type="nucleotide sequence ID" value="NC_013223.1"/>
</dbReference>
<dbReference type="InterPro" id="IPR003661">
    <property type="entry name" value="HisK_dim/P_dom"/>
</dbReference>
<dbReference type="PANTHER" id="PTHR43547:SF2">
    <property type="entry name" value="HYBRID SIGNAL TRANSDUCTION HISTIDINE KINASE C"/>
    <property type="match status" value="1"/>
</dbReference>
<evidence type="ECO:0000313" key="7">
    <source>
        <dbReference type="Proteomes" id="UP000001052"/>
    </source>
</evidence>
<proteinExistence type="predicted"/>
<dbReference type="Proteomes" id="UP000001052">
    <property type="component" value="Chromosome"/>
</dbReference>
<dbReference type="SMART" id="SM00388">
    <property type="entry name" value="HisKA"/>
    <property type="match status" value="1"/>
</dbReference>
<keyword evidence="6" id="KW-0808">Transferase</keyword>
<dbReference type="PANTHER" id="PTHR43547">
    <property type="entry name" value="TWO-COMPONENT HISTIDINE KINASE"/>
    <property type="match status" value="1"/>
</dbReference>
<feature type="transmembrane region" description="Helical" evidence="4">
    <location>
        <begin position="7"/>
        <end position="31"/>
    </location>
</feature>